<dbReference type="STRING" id="141349.BN1232_05101"/>
<dbReference type="AlphaFoldDB" id="A0A0E3WDQ1"/>
<sequence length="75" mass="7950">MFTGNCVVALFLGDKAFHLLVVDDVAAALIAFGDFVNQAGRAAPRCLVFHIDGGGTEFRWSATQNESAPHASPVM</sequence>
<organism evidence="1 2">
    <name type="scientific">Mycobacterium lentiflavum</name>
    <dbReference type="NCBI Taxonomy" id="141349"/>
    <lineage>
        <taxon>Bacteria</taxon>
        <taxon>Bacillati</taxon>
        <taxon>Actinomycetota</taxon>
        <taxon>Actinomycetes</taxon>
        <taxon>Mycobacteriales</taxon>
        <taxon>Mycobacteriaceae</taxon>
        <taxon>Mycobacterium</taxon>
        <taxon>Mycobacterium simiae complex</taxon>
    </lineage>
</organism>
<gene>
    <name evidence="1" type="ORF">BN1232_05101</name>
</gene>
<name>A0A0E3WDQ1_MYCLN</name>
<accession>A0A0E3WDQ1</accession>
<reference evidence="1 2" key="1">
    <citation type="submission" date="2015-03" db="EMBL/GenBank/DDBJ databases">
        <authorList>
            <person name="Urmite Genomes"/>
        </authorList>
    </citation>
    <scope>NUCLEOTIDE SEQUENCE [LARGE SCALE GENOMIC DNA]</scope>
    <source>
        <strain evidence="1 2">CSUR P1491</strain>
    </source>
</reference>
<dbReference type="Proteomes" id="UP000199251">
    <property type="component" value="Unassembled WGS sequence"/>
</dbReference>
<proteinExistence type="predicted"/>
<dbReference type="EMBL" id="CTEE01000001">
    <property type="protein sequence ID" value="CQD20964.1"/>
    <property type="molecule type" value="Genomic_DNA"/>
</dbReference>
<protein>
    <submittedName>
        <fullName evidence="1">Uncharacterized protein</fullName>
    </submittedName>
</protein>
<evidence type="ECO:0000313" key="2">
    <source>
        <dbReference type="Proteomes" id="UP000199251"/>
    </source>
</evidence>
<evidence type="ECO:0000313" key="1">
    <source>
        <dbReference type="EMBL" id="CQD20964.1"/>
    </source>
</evidence>